<dbReference type="InterPro" id="IPR000182">
    <property type="entry name" value="GNAT_dom"/>
</dbReference>
<gene>
    <name evidence="4" type="ORF">RPE78_02400</name>
</gene>
<evidence type="ECO:0000313" key="4">
    <source>
        <dbReference type="EMBL" id="WRY34163.1"/>
    </source>
</evidence>
<dbReference type="PANTHER" id="PTHR43877">
    <property type="entry name" value="AMINOALKYLPHOSPHONATE N-ACETYLTRANSFERASE-RELATED-RELATED"/>
    <property type="match status" value="1"/>
</dbReference>
<reference evidence="4 5" key="1">
    <citation type="submission" date="2023-09" db="EMBL/GenBank/DDBJ databases">
        <title>Thioclava shenzhenensis sp. nov., a multidrug resistant bacteria-antagonizing species isolated from coastal seawater.</title>
        <authorList>
            <person name="Long M."/>
        </authorList>
    </citation>
    <scope>NUCLEOTIDE SEQUENCE [LARGE SCALE GENOMIC DNA]</scope>
    <source>
        <strain evidence="4 5">FTW29</strain>
    </source>
</reference>
<dbReference type="RefSeq" id="WP_339107904.1">
    <property type="nucleotide sequence ID" value="NZ_CP135443.1"/>
</dbReference>
<dbReference type="Proteomes" id="UP001623290">
    <property type="component" value="Chromosome"/>
</dbReference>
<dbReference type="SUPFAM" id="SSF55729">
    <property type="entry name" value="Acyl-CoA N-acyltransferases (Nat)"/>
    <property type="match status" value="1"/>
</dbReference>
<organism evidence="4 5">
    <name type="scientific">Thioclava litoralis</name>
    <dbReference type="NCBI Taxonomy" id="3076557"/>
    <lineage>
        <taxon>Bacteria</taxon>
        <taxon>Pseudomonadati</taxon>
        <taxon>Pseudomonadota</taxon>
        <taxon>Alphaproteobacteria</taxon>
        <taxon>Rhodobacterales</taxon>
        <taxon>Paracoccaceae</taxon>
        <taxon>Thioclava</taxon>
    </lineage>
</organism>
<dbReference type="Pfam" id="PF13508">
    <property type="entry name" value="Acetyltransf_7"/>
    <property type="match status" value="1"/>
</dbReference>
<evidence type="ECO:0000256" key="2">
    <source>
        <dbReference type="ARBA" id="ARBA00023315"/>
    </source>
</evidence>
<dbReference type="InterPro" id="IPR016181">
    <property type="entry name" value="Acyl_CoA_acyltransferase"/>
</dbReference>
<protein>
    <submittedName>
        <fullName evidence="4">GNAT family N-acetyltransferase</fullName>
    </submittedName>
</protein>
<evidence type="ECO:0000256" key="1">
    <source>
        <dbReference type="ARBA" id="ARBA00022679"/>
    </source>
</evidence>
<keyword evidence="5" id="KW-1185">Reference proteome</keyword>
<keyword evidence="2" id="KW-0012">Acyltransferase</keyword>
<feature type="domain" description="N-acetyltransferase" evidence="3">
    <location>
        <begin position="2"/>
        <end position="153"/>
    </location>
</feature>
<accession>A0ABZ1E1A9</accession>
<dbReference type="Gene3D" id="3.40.630.30">
    <property type="match status" value="1"/>
</dbReference>
<evidence type="ECO:0000259" key="3">
    <source>
        <dbReference type="PROSITE" id="PS51186"/>
    </source>
</evidence>
<keyword evidence="1" id="KW-0808">Transferase</keyword>
<dbReference type="PROSITE" id="PS51186">
    <property type="entry name" value="GNAT"/>
    <property type="match status" value="1"/>
</dbReference>
<dbReference type="PANTHER" id="PTHR43877:SF5">
    <property type="entry name" value="BLL8307 PROTEIN"/>
    <property type="match status" value="1"/>
</dbReference>
<evidence type="ECO:0000313" key="5">
    <source>
        <dbReference type="Proteomes" id="UP001623290"/>
    </source>
</evidence>
<sequence>MITILREHPVQENLALLHKRHSDAMHADTPPESIHMLPPDALAAPQVRFFVMRQEGRAIGMGAWKAHSATLAELKSMHVLYEERGRGLARMMLRHLLSDIREAGFAEVRLETGSQESFSVARALYESEGFVTCDPFADYRLDPMSVYLGLSLHA</sequence>
<dbReference type="EMBL" id="CP135443">
    <property type="protein sequence ID" value="WRY34163.1"/>
    <property type="molecule type" value="Genomic_DNA"/>
</dbReference>
<dbReference type="CDD" id="cd04301">
    <property type="entry name" value="NAT_SF"/>
    <property type="match status" value="1"/>
</dbReference>
<dbReference type="InterPro" id="IPR050832">
    <property type="entry name" value="Bact_Acetyltransf"/>
</dbReference>
<proteinExistence type="predicted"/>
<name>A0ABZ1E1A9_9RHOB</name>